<dbReference type="RefSeq" id="WP_151969018.1">
    <property type="nucleotide sequence ID" value="NZ_AP019860.1"/>
</dbReference>
<proteinExistence type="predicted"/>
<dbReference type="PANTHER" id="PTHR38733:SF1">
    <property type="entry name" value="TYPE IV METHYL-DIRECTED RESTRICTION ENZYME ECOKMCRBC"/>
    <property type="match status" value="1"/>
</dbReference>
<reference evidence="1 2" key="1">
    <citation type="submission" date="2019-08" db="EMBL/GenBank/DDBJ databases">
        <title>Complete genome sequence of Candidatus Uab amorphum.</title>
        <authorList>
            <person name="Shiratori T."/>
            <person name="Suzuki S."/>
            <person name="Kakizawa Y."/>
            <person name="Ishida K."/>
        </authorList>
    </citation>
    <scope>NUCLEOTIDE SEQUENCE [LARGE SCALE GENOMIC DNA]</scope>
    <source>
        <strain evidence="1 2">SRT547</strain>
    </source>
</reference>
<dbReference type="InterPro" id="IPR019292">
    <property type="entry name" value="McrC"/>
</dbReference>
<dbReference type="OrthoDB" id="9786961at2"/>
<gene>
    <name evidence="1" type="ORF">UABAM_03251</name>
</gene>
<protein>
    <submittedName>
        <fullName evidence="1">IQ calmodulin-binding-domain protein</fullName>
    </submittedName>
</protein>
<dbReference type="Proteomes" id="UP000326354">
    <property type="component" value="Chromosome"/>
</dbReference>
<keyword evidence="2" id="KW-1185">Reference proteome</keyword>
<dbReference type="PANTHER" id="PTHR38733">
    <property type="entry name" value="PROTEIN MCRC"/>
    <property type="match status" value="1"/>
</dbReference>
<dbReference type="REBASE" id="356030">
    <property type="entry name" value="Pba547McrBCP"/>
</dbReference>
<evidence type="ECO:0000313" key="1">
    <source>
        <dbReference type="EMBL" id="BBM84890.1"/>
    </source>
</evidence>
<sequence>MEQNLQKNYANLTDITIREYKTIFLPKNFLSQKIAECIWHNYSSYLNIDFPSAKTGNKWKLTARGWVGYLAISDNKNITIEPKVSVKQFFQMIECAFDIRVKTFTQLSKCASIHAFYNFLAKILIEKIRRIKHLGLTRSVTEKQEWLPHVRGKIQLRESWKKRHQFFVHFDEHSVNNFDNQVLIATLRVILYNTRCFEQLQQQARETYYWLCKHVSSSLIPQQELLARLQRGNHYNRLNAHYKPIHALCRFFLSHTAPLKSKGDHPVTSFLVNMPYLYEKFVANWLGNNLKGSFRLTTKEKITFCEKHFSFVIDMVLYKNNQPFCVIDTKYKNVTKPPHADIFQIISYAKLRKCSQAILIYPCALEHKLDQKIGNIRVRSLSFMLDNDLQTTGNKFLRDLL</sequence>
<dbReference type="EMBL" id="AP019860">
    <property type="protein sequence ID" value="BBM84890.1"/>
    <property type="molecule type" value="Genomic_DNA"/>
</dbReference>
<dbReference type="KEGG" id="uam:UABAM_03251"/>
<dbReference type="Pfam" id="PF10117">
    <property type="entry name" value="McrBC"/>
    <property type="match status" value="1"/>
</dbReference>
<dbReference type="AlphaFoldDB" id="A0A5S9IPQ9"/>
<name>A0A5S9IPQ9_UABAM</name>
<accession>A0A5S9IPQ9</accession>
<evidence type="ECO:0000313" key="2">
    <source>
        <dbReference type="Proteomes" id="UP000326354"/>
    </source>
</evidence>
<organism evidence="1 2">
    <name type="scientific">Uabimicrobium amorphum</name>
    <dbReference type="NCBI Taxonomy" id="2596890"/>
    <lineage>
        <taxon>Bacteria</taxon>
        <taxon>Pseudomonadati</taxon>
        <taxon>Planctomycetota</taxon>
        <taxon>Candidatus Uabimicrobiia</taxon>
        <taxon>Candidatus Uabimicrobiales</taxon>
        <taxon>Candidatus Uabimicrobiaceae</taxon>
        <taxon>Candidatus Uabimicrobium</taxon>
    </lineage>
</organism>